<dbReference type="EMBL" id="AJWY01003419">
    <property type="protein sequence ID" value="EKC75399.1"/>
    <property type="molecule type" value="Genomic_DNA"/>
</dbReference>
<keyword evidence="1" id="KW-0812">Transmembrane</keyword>
<name>K1U5S7_9ZZZZ</name>
<feature type="transmembrane region" description="Helical" evidence="1">
    <location>
        <begin position="105"/>
        <end position="123"/>
    </location>
</feature>
<gene>
    <name evidence="2" type="ORF">LEA_05229</name>
</gene>
<keyword evidence="1" id="KW-0472">Membrane</keyword>
<feature type="transmembrane region" description="Helical" evidence="1">
    <location>
        <begin position="129"/>
        <end position="149"/>
    </location>
</feature>
<accession>K1U5S7</accession>
<proteinExistence type="predicted"/>
<feature type="transmembrane region" description="Helical" evidence="1">
    <location>
        <begin position="76"/>
        <end position="96"/>
    </location>
</feature>
<comment type="caution">
    <text evidence="2">The sequence shown here is derived from an EMBL/GenBank/DDBJ whole genome shotgun (WGS) entry which is preliminary data.</text>
</comment>
<dbReference type="AlphaFoldDB" id="K1U5S7"/>
<evidence type="ECO:0000256" key="1">
    <source>
        <dbReference type="SAM" id="Phobius"/>
    </source>
</evidence>
<sequence length="222" mass="24642">MKTCPHCHIQVGGSAQYCPLCQNPLVGTPEPDRYPKVVPPARQASLFYRIAAFVLLGAAVICGVVDYIMIEGRHMHWSLLVLIGVVGVLMLLRALLRQGRNAPKLLFQILIGTSLIVTFADYYAGWNGIAIDAIVPILCSVTLVLNFIFAFVNRRFTENGLVYLLLNIVVGVVPYIGLTLRHSVRPPMAWVICLIISMITFLGLVIFKGRSLLAEFEKRLHL</sequence>
<protein>
    <recommendedName>
        <fullName evidence="3">Zinc ribbon domain-containing protein</fullName>
    </recommendedName>
</protein>
<dbReference type="InterPro" id="IPR046283">
    <property type="entry name" value="DUF6320"/>
</dbReference>
<feature type="transmembrane region" description="Helical" evidence="1">
    <location>
        <begin position="188"/>
        <end position="207"/>
    </location>
</feature>
<feature type="transmembrane region" description="Helical" evidence="1">
    <location>
        <begin position="46"/>
        <end position="70"/>
    </location>
</feature>
<feature type="transmembrane region" description="Helical" evidence="1">
    <location>
        <begin position="161"/>
        <end position="182"/>
    </location>
</feature>
<reference evidence="2" key="1">
    <citation type="journal article" date="2013" name="Environ. Microbiol.">
        <title>Microbiota from the distal guts of lean and obese adolescents exhibit partial functional redundancy besides clear differences in community structure.</title>
        <authorList>
            <person name="Ferrer M."/>
            <person name="Ruiz A."/>
            <person name="Lanza F."/>
            <person name="Haange S.B."/>
            <person name="Oberbach A."/>
            <person name="Till H."/>
            <person name="Bargiela R."/>
            <person name="Campoy C."/>
            <person name="Segura M.T."/>
            <person name="Richter M."/>
            <person name="von Bergen M."/>
            <person name="Seifert J."/>
            <person name="Suarez A."/>
        </authorList>
    </citation>
    <scope>NUCLEOTIDE SEQUENCE</scope>
</reference>
<organism evidence="2">
    <name type="scientific">human gut metagenome</name>
    <dbReference type="NCBI Taxonomy" id="408170"/>
    <lineage>
        <taxon>unclassified sequences</taxon>
        <taxon>metagenomes</taxon>
        <taxon>organismal metagenomes</taxon>
    </lineage>
</organism>
<evidence type="ECO:0008006" key="3">
    <source>
        <dbReference type="Google" id="ProtNLM"/>
    </source>
</evidence>
<dbReference type="Pfam" id="PF19845">
    <property type="entry name" value="DUF6320"/>
    <property type="match status" value="1"/>
</dbReference>
<evidence type="ECO:0000313" key="2">
    <source>
        <dbReference type="EMBL" id="EKC75399.1"/>
    </source>
</evidence>
<keyword evidence="1" id="KW-1133">Transmembrane helix</keyword>